<protein>
    <submittedName>
        <fullName evidence="2">Uncharacterized protein</fullName>
    </submittedName>
</protein>
<sequence>MAAEIDSKLVGQALAELPLHTMIKDTVISLAQAQKELDANSFEQLKLVAEEKVVVPTQAGGLQEVSLLSLGLVPSFYHMAEFNISATVSIRYEVSDEKKVGIGAGFGLSYSNGREVQKSWERDRFDQYAAIKNTYGEYAYSAYISNYNEQTGEFTFISNEVIFEKNGDELTLYLSKEQVENYRYKHEGLLWRPRIYFLNNNEKIYIAALKLDGSEGKIVGVSDATLQGKTVLKVTDFTGLGLPQVNKASVAASEYSIPNSPTLFLEDPQQATTPISVKYSVQVYSNEQGTQAQTHSGGKSLEAFKAEIHYGMIYFGFSDTAGQSLADMESELEPYPENDSSSDPDEKGGVLDVGRGYKQENAILLDSPAPTNIDQCRDNNTDLKNEDEDFIRNVLETKHRLVAFCKSNSAGELNIYAGKYKDDPGNNRDASEKDRIGHGCYYDKRSIISEDFFKNIPSPVAVDPIPVPPKQGISEQIYAQKASGAAVSGYDRESASQSLKDSNKRFAVAVAANVDVQTARRYEFDMSMCMKLDARVNAVSAPMPLLEKFSQMEAADNGEG</sequence>
<proteinExistence type="predicted"/>
<feature type="compositionally biased region" description="Acidic residues" evidence="1">
    <location>
        <begin position="328"/>
        <end position="343"/>
    </location>
</feature>
<reference evidence="2 3" key="1">
    <citation type="journal article" date="2014" name="Int. J. Syst. Evol. Microbiol.">
        <title>Complete genome sequence of Corynebacterium casei LMG S-19264T (=DSM 44701T), isolated from a smear-ripened cheese.</title>
        <authorList>
            <consortium name="US DOE Joint Genome Institute (JGI-PGF)"/>
            <person name="Walter F."/>
            <person name="Albersmeier A."/>
            <person name="Kalinowski J."/>
            <person name="Ruckert C."/>
        </authorList>
    </citation>
    <scope>NUCLEOTIDE SEQUENCE [LARGE SCALE GENOMIC DNA]</scope>
    <source>
        <strain evidence="2 3">NBRC 110095</strain>
    </source>
</reference>
<gene>
    <name evidence="2" type="ORF">GCM10007877_00690</name>
</gene>
<accession>A0AA37T3N6</accession>
<dbReference type="AlphaFoldDB" id="A0AA37T3N6"/>
<name>A0AA37T3N6_9GAMM</name>
<organism evidence="2 3">
    <name type="scientific">Marinibactrum halimedae</name>
    <dbReference type="NCBI Taxonomy" id="1444977"/>
    <lineage>
        <taxon>Bacteria</taxon>
        <taxon>Pseudomonadati</taxon>
        <taxon>Pseudomonadota</taxon>
        <taxon>Gammaproteobacteria</taxon>
        <taxon>Cellvibrionales</taxon>
        <taxon>Cellvibrionaceae</taxon>
        <taxon>Marinibactrum</taxon>
    </lineage>
</organism>
<dbReference type="RefSeq" id="WP_232594862.1">
    <property type="nucleotide sequence ID" value="NZ_BSPD01000002.1"/>
</dbReference>
<evidence type="ECO:0000313" key="2">
    <source>
        <dbReference type="EMBL" id="GLS24358.1"/>
    </source>
</evidence>
<keyword evidence="3" id="KW-1185">Reference proteome</keyword>
<dbReference type="EMBL" id="BSPD01000002">
    <property type="protein sequence ID" value="GLS24358.1"/>
    <property type="molecule type" value="Genomic_DNA"/>
</dbReference>
<evidence type="ECO:0000313" key="3">
    <source>
        <dbReference type="Proteomes" id="UP001156870"/>
    </source>
</evidence>
<comment type="caution">
    <text evidence="2">The sequence shown here is derived from an EMBL/GenBank/DDBJ whole genome shotgun (WGS) entry which is preliminary data.</text>
</comment>
<feature type="region of interest" description="Disordered" evidence="1">
    <location>
        <begin position="328"/>
        <end position="352"/>
    </location>
</feature>
<evidence type="ECO:0000256" key="1">
    <source>
        <dbReference type="SAM" id="MobiDB-lite"/>
    </source>
</evidence>
<dbReference type="Proteomes" id="UP001156870">
    <property type="component" value="Unassembled WGS sequence"/>
</dbReference>